<dbReference type="GO" id="GO:0008173">
    <property type="term" value="F:RNA methyltransferase activity"/>
    <property type="evidence" value="ECO:0007669"/>
    <property type="project" value="UniProtKB-ARBA"/>
</dbReference>
<dbReference type="GO" id="GO:0008757">
    <property type="term" value="F:S-adenosylmethionine-dependent methyltransferase activity"/>
    <property type="evidence" value="ECO:0007669"/>
    <property type="project" value="UniProtKB-ARBA"/>
</dbReference>
<reference evidence="5" key="2">
    <citation type="journal article" date="2015" name="Data Brief">
        <title>Shoot transcriptome of the giant reed, Arundo donax.</title>
        <authorList>
            <person name="Barrero R.A."/>
            <person name="Guerrero F.D."/>
            <person name="Moolhuijzen P."/>
            <person name="Goolsby J.A."/>
            <person name="Tidwell J."/>
            <person name="Bellgard S.E."/>
            <person name="Bellgard M.I."/>
        </authorList>
    </citation>
    <scope>NUCLEOTIDE SEQUENCE</scope>
    <source>
        <tissue evidence="5">Shoot tissue taken approximately 20 cm above the soil surface</tissue>
    </source>
</reference>
<organism evidence="5">
    <name type="scientific">Arundo donax</name>
    <name type="common">Giant reed</name>
    <name type="synonym">Donax arundinaceus</name>
    <dbReference type="NCBI Taxonomy" id="35708"/>
    <lineage>
        <taxon>Eukaryota</taxon>
        <taxon>Viridiplantae</taxon>
        <taxon>Streptophyta</taxon>
        <taxon>Embryophyta</taxon>
        <taxon>Tracheophyta</taxon>
        <taxon>Spermatophyta</taxon>
        <taxon>Magnoliopsida</taxon>
        <taxon>Liliopsida</taxon>
        <taxon>Poales</taxon>
        <taxon>Poaceae</taxon>
        <taxon>PACMAD clade</taxon>
        <taxon>Arundinoideae</taxon>
        <taxon>Arundineae</taxon>
        <taxon>Arundo</taxon>
    </lineage>
</organism>
<proteinExistence type="inferred from homology"/>
<dbReference type="EMBL" id="GBRH01176736">
    <property type="protein sequence ID" value="JAE21160.1"/>
    <property type="molecule type" value="Transcribed_RNA"/>
</dbReference>
<evidence type="ECO:0000256" key="4">
    <source>
        <dbReference type="SAM" id="MobiDB-lite"/>
    </source>
</evidence>
<dbReference type="Gene3D" id="3.40.50.150">
    <property type="entry name" value="Vaccinia Virus protein VP39"/>
    <property type="match status" value="1"/>
</dbReference>
<evidence type="ECO:0000313" key="5">
    <source>
        <dbReference type="EMBL" id="JAE21160.1"/>
    </source>
</evidence>
<keyword evidence="3" id="KW-0808">Transferase</keyword>
<name>A0A0A9G7X2_ARUDO</name>
<dbReference type="SUPFAM" id="SSF53335">
    <property type="entry name" value="S-adenosyl-L-methionine-dependent methyltransferases"/>
    <property type="match status" value="1"/>
</dbReference>
<dbReference type="AlphaFoldDB" id="A0A0A9G7X2"/>
<dbReference type="InterPro" id="IPR029063">
    <property type="entry name" value="SAM-dependent_MTases_sf"/>
</dbReference>
<feature type="region of interest" description="Disordered" evidence="4">
    <location>
        <begin position="47"/>
        <end position="68"/>
    </location>
</feature>
<evidence type="ECO:0000256" key="1">
    <source>
        <dbReference type="ARBA" id="ARBA00009725"/>
    </source>
</evidence>
<protein>
    <recommendedName>
        <fullName evidence="6">Methyltransferase domain-containing protein</fullName>
    </recommendedName>
</protein>
<keyword evidence="2" id="KW-0489">Methyltransferase</keyword>
<reference evidence="5" key="1">
    <citation type="submission" date="2014-09" db="EMBL/GenBank/DDBJ databases">
        <authorList>
            <person name="Magalhaes I.L.F."/>
            <person name="Oliveira U."/>
            <person name="Santos F.R."/>
            <person name="Vidigal T.H.D.A."/>
            <person name="Brescovit A.D."/>
            <person name="Santos A.J."/>
        </authorList>
    </citation>
    <scope>NUCLEOTIDE SEQUENCE</scope>
    <source>
        <tissue evidence="5">Shoot tissue taken approximately 20 cm above the soil surface</tissue>
    </source>
</reference>
<sequence length="189" mass="20919">MEVQGGGELEKTGKHEAEAEYHSHDFEWEDLKAEVEADPSFSYHLSPFPGPAATTTSPPPPPSSEAWRSFHRRHASGKFFKERRYLLKEFPELLNSKDCAKILEVGCGNGSTAVSIIRSSGSIIVFACDCSKDTLDKANAIMSNTKGIDIKDRFHSFVMDVSKETFPDWLFCKACQSSLGNAAEFLLGH</sequence>
<dbReference type="InterPro" id="IPR026113">
    <property type="entry name" value="METTL2/6/8-like"/>
</dbReference>
<dbReference type="GO" id="GO:0032259">
    <property type="term" value="P:methylation"/>
    <property type="evidence" value="ECO:0007669"/>
    <property type="project" value="UniProtKB-KW"/>
</dbReference>
<evidence type="ECO:0000256" key="2">
    <source>
        <dbReference type="ARBA" id="ARBA00022603"/>
    </source>
</evidence>
<dbReference type="PANTHER" id="PTHR22809:SF14">
    <property type="entry name" value="TRNA N(3)-METHYLCYTIDINE METHYLTRANSFERASE"/>
    <property type="match status" value="1"/>
</dbReference>
<dbReference type="PANTHER" id="PTHR22809">
    <property type="entry name" value="METHYLTRANSFERASE-RELATED"/>
    <property type="match status" value="1"/>
</dbReference>
<accession>A0A0A9G7X2</accession>
<comment type="similarity">
    <text evidence="1">Belongs to the methyltransferase superfamily. METL family.</text>
</comment>
<evidence type="ECO:0008006" key="6">
    <source>
        <dbReference type="Google" id="ProtNLM"/>
    </source>
</evidence>
<evidence type="ECO:0000256" key="3">
    <source>
        <dbReference type="ARBA" id="ARBA00022679"/>
    </source>
</evidence>